<dbReference type="RefSeq" id="WP_149675115.1">
    <property type="nucleotide sequence ID" value="NZ_VTUZ01000043.1"/>
</dbReference>
<dbReference type="InterPro" id="IPR036249">
    <property type="entry name" value="Thioredoxin-like_sf"/>
</dbReference>
<keyword evidence="4" id="KW-1185">Reference proteome</keyword>
<name>A0A5B0GE20_9BURK</name>
<proteinExistence type="predicted"/>
<evidence type="ECO:0000313" key="3">
    <source>
        <dbReference type="EMBL" id="KAA1000871.1"/>
    </source>
</evidence>
<keyword evidence="3" id="KW-0808">Transferase</keyword>
<dbReference type="InterPro" id="IPR004046">
    <property type="entry name" value="GST_C"/>
</dbReference>
<protein>
    <submittedName>
        <fullName evidence="3">Glutathione S-transferase family protein</fullName>
    </submittedName>
</protein>
<dbReference type="PROSITE" id="PS50404">
    <property type="entry name" value="GST_NTER"/>
    <property type="match status" value="1"/>
</dbReference>
<dbReference type="InterPro" id="IPR010987">
    <property type="entry name" value="Glutathione-S-Trfase_C-like"/>
</dbReference>
<dbReference type="InterPro" id="IPR040079">
    <property type="entry name" value="Glutathione_S-Trfase"/>
</dbReference>
<dbReference type="SUPFAM" id="SSF52833">
    <property type="entry name" value="Thioredoxin-like"/>
    <property type="match status" value="1"/>
</dbReference>
<evidence type="ECO:0000259" key="2">
    <source>
        <dbReference type="PROSITE" id="PS50405"/>
    </source>
</evidence>
<accession>A0A5B0GE20</accession>
<comment type="caution">
    <text evidence="3">The sequence shown here is derived from an EMBL/GenBank/DDBJ whole genome shotgun (WGS) entry which is preliminary data.</text>
</comment>
<dbReference type="AlphaFoldDB" id="A0A5B0GE20"/>
<dbReference type="PROSITE" id="PS50405">
    <property type="entry name" value="GST_CTER"/>
    <property type="match status" value="1"/>
</dbReference>
<evidence type="ECO:0000313" key="4">
    <source>
        <dbReference type="Proteomes" id="UP000325273"/>
    </source>
</evidence>
<dbReference type="Proteomes" id="UP000325273">
    <property type="component" value="Unassembled WGS sequence"/>
</dbReference>
<dbReference type="InterPro" id="IPR036282">
    <property type="entry name" value="Glutathione-S-Trfase_C_sf"/>
</dbReference>
<dbReference type="EMBL" id="VTUZ01000043">
    <property type="protein sequence ID" value="KAA1000871.1"/>
    <property type="molecule type" value="Genomic_DNA"/>
</dbReference>
<organism evidence="3 4">
    <name type="scientific">Paraburkholderia panacisoli</name>
    <dbReference type="NCBI Taxonomy" id="2603818"/>
    <lineage>
        <taxon>Bacteria</taxon>
        <taxon>Pseudomonadati</taxon>
        <taxon>Pseudomonadota</taxon>
        <taxon>Betaproteobacteria</taxon>
        <taxon>Burkholderiales</taxon>
        <taxon>Burkholderiaceae</taxon>
        <taxon>Paraburkholderia</taxon>
    </lineage>
</organism>
<dbReference type="SFLD" id="SFLDG00358">
    <property type="entry name" value="Main_(cytGST)"/>
    <property type="match status" value="1"/>
</dbReference>
<sequence>MKVPALNVMEDPLMAAVRLYGAQTGNSRRAAIALEEADIPYSVIRVDLRAGEHKTAAFRALNPRGLIPVMVEEREEEADFILTQSNAIMLYAASRSRERLMPGSGPAAGLFFDRLFYFVTEIIAPNGSAFALTQEGHEHSAAFLAGRSLEALVQAERFLRDAPYMAGDSFTVADTAAYTSAFAERHALDWSGLPLLNAWYTRNNARPGVVRGMGAF</sequence>
<dbReference type="Gene3D" id="1.20.1050.10">
    <property type="match status" value="1"/>
</dbReference>
<dbReference type="Gene3D" id="3.40.30.10">
    <property type="entry name" value="Glutaredoxin"/>
    <property type="match status" value="1"/>
</dbReference>
<feature type="domain" description="GST C-terminal" evidence="2">
    <location>
        <begin position="105"/>
        <end position="216"/>
    </location>
</feature>
<reference evidence="3 4" key="1">
    <citation type="submission" date="2019-08" db="EMBL/GenBank/DDBJ databases">
        <title>Paraburkholderia sp. DCY113.</title>
        <authorList>
            <person name="Kang J."/>
        </authorList>
    </citation>
    <scope>NUCLEOTIDE SEQUENCE [LARGE SCALE GENOMIC DNA]</scope>
    <source>
        <strain evidence="3 4">DCY113</strain>
    </source>
</reference>
<dbReference type="PANTHER" id="PTHR44051:SF8">
    <property type="entry name" value="GLUTATHIONE S-TRANSFERASE GSTA"/>
    <property type="match status" value="1"/>
</dbReference>
<evidence type="ECO:0000259" key="1">
    <source>
        <dbReference type="PROSITE" id="PS50404"/>
    </source>
</evidence>
<dbReference type="SUPFAM" id="SSF47616">
    <property type="entry name" value="GST C-terminal domain-like"/>
    <property type="match status" value="1"/>
</dbReference>
<dbReference type="PANTHER" id="PTHR44051">
    <property type="entry name" value="GLUTATHIONE S-TRANSFERASE-RELATED"/>
    <property type="match status" value="1"/>
</dbReference>
<gene>
    <name evidence="3" type="ORF">FVF58_39630</name>
</gene>
<dbReference type="GO" id="GO:0016740">
    <property type="term" value="F:transferase activity"/>
    <property type="evidence" value="ECO:0007669"/>
    <property type="project" value="UniProtKB-KW"/>
</dbReference>
<dbReference type="Pfam" id="PF13409">
    <property type="entry name" value="GST_N_2"/>
    <property type="match status" value="1"/>
</dbReference>
<dbReference type="InterPro" id="IPR004045">
    <property type="entry name" value="Glutathione_S-Trfase_N"/>
</dbReference>
<feature type="domain" description="GST N-terminal" evidence="1">
    <location>
        <begin position="14"/>
        <end position="100"/>
    </location>
</feature>
<dbReference type="SFLD" id="SFLDS00019">
    <property type="entry name" value="Glutathione_Transferase_(cytos"/>
    <property type="match status" value="1"/>
</dbReference>
<dbReference type="Pfam" id="PF00043">
    <property type="entry name" value="GST_C"/>
    <property type="match status" value="1"/>
</dbReference>